<accession>A0AAD7JGQ2</accession>
<name>A0AAD7JGQ2_9AGAR</name>
<proteinExistence type="predicted"/>
<keyword evidence="7" id="KW-1185">Reference proteome</keyword>
<keyword evidence="3" id="KW-0560">Oxidoreductase</keyword>
<protein>
    <recommendedName>
        <fullName evidence="5">FAD-binding domain-containing protein</fullName>
    </recommendedName>
</protein>
<evidence type="ECO:0000256" key="4">
    <source>
        <dbReference type="ARBA" id="ARBA00023033"/>
    </source>
</evidence>
<dbReference type="PANTHER" id="PTHR47178">
    <property type="entry name" value="MONOOXYGENASE, FAD-BINDING"/>
    <property type="match status" value="1"/>
</dbReference>
<dbReference type="Pfam" id="PF01494">
    <property type="entry name" value="FAD_binding_3"/>
    <property type="match status" value="1"/>
</dbReference>
<gene>
    <name evidence="6" type="ORF">DFH07DRAFT_916745</name>
</gene>
<dbReference type="EMBL" id="JARJLG010000037">
    <property type="protein sequence ID" value="KAJ7764532.1"/>
    <property type="molecule type" value="Genomic_DNA"/>
</dbReference>
<evidence type="ECO:0000256" key="1">
    <source>
        <dbReference type="ARBA" id="ARBA00022630"/>
    </source>
</evidence>
<evidence type="ECO:0000256" key="3">
    <source>
        <dbReference type="ARBA" id="ARBA00023002"/>
    </source>
</evidence>
<dbReference type="InterPro" id="IPR036188">
    <property type="entry name" value="FAD/NAD-bd_sf"/>
</dbReference>
<dbReference type="Gene3D" id="3.50.50.60">
    <property type="entry name" value="FAD/NAD(P)-binding domain"/>
    <property type="match status" value="1"/>
</dbReference>
<dbReference type="PANTHER" id="PTHR47178:SF6">
    <property type="entry name" value="FAD-BINDING DOMAIN-CONTAINING PROTEIN"/>
    <property type="match status" value="1"/>
</dbReference>
<dbReference type="GO" id="GO:0004497">
    <property type="term" value="F:monooxygenase activity"/>
    <property type="evidence" value="ECO:0007669"/>
    <property type="project" value="UniProtKB-KW"/>
</dbReference>
<dbReference type="GO" id="GO:0071949">
    <property type="term" value="F:FAD binding"/>
    <property type="evidence" value="ECO:0007669"/>
    <property type="project" value="InterPro"/>
</dbReference>
<evidence type="ECO:0000313" key="7">
    <source>
        <dbReference type="Proteomes" id="UP001215280"/>
    </source>
</evidence>
<sequence length="322" mass="36255">MRIGVEDDAETGQIVRANRQRLRDWLRTHVDVQYDRRVVRVEEHGDKVTVHFEHGTSATGDILVGAEGSRSVIRRHILGGKDDIHPLPVGSLVGELELAGADFARQLELAHSAYIVIDDSAPVSLFAALNRVSPDGKVGYWYFILHWVDKEAVTVEKPYWTVSATKEEFAAFVKEKARHYPDHLRVLIDRTPVERYKKPGVVLQGVQLTAEQLPVGRVIVIGDAAHSMTPSEFGKLMREFRDDMLSRAARAISVSNPVPEQQAENQNREGSPVVKWQFPYPRRPLPSRNRLRMSMHADIVLIILKSPPASMDLDTRPQTEGV</sequence>
<organism evidence="6 7">
    <name type="scientific">Mycena maculata</name>
    <dbReference type="NCBI Taxonomy" id="230809"/>
    <lineage>
        <taxon>Eukaryota</taxon>
        <taxon>Fungi</taxon>
        <taxon>Dikarya</taxon>
        <taxon>Basidiomycota</taxon>
        <taxon>Agaricomycotina</taxon>
        <taxon>Agaricomycetes</taxon>
        <taxon>Agaricomycetidae</taxon>
        <taxon>Agaricales</taxon>
        <taxon>Marasmiineae</taxon>
        <taxon>Mycenaceae</taxon>
        <taxon>Mycena</taxon>
    </lineage>
</organism>
<evidence type="ECO:0000256" key="2">
    <source>
        <dbReference type="ARBA" id="ARBA00022827"/>
    </source>
</evidence>
<evidence type="ECO:0000259" key="5">
    <source>
        <dbReference type="Pfam" id="PF01494"/>
    </source>
</evidence>
<dbReference type="Proteomes" id="UP001215280">
    <property type="component" value="Unassembled WGS sequence"/>
</dbReference>
<comment type="caution">
    <text evidence="6">The sequence shown here is derived from an EMBL/GenBank/DDBJ whole genome shotgun (WGS) entry which is preliminary data.</text>
</comment>
<dbReference type="PRINTS" id="PR00420">
    <property type="entry name" value="RNGMNOXGNASE"/>
</dbReference>
<evidence type="ECO:0000313" key="6">
    <source>
        <dbReference type="EMBL" id="KAJ7764532.1"/>
    </source>
</evidence>
<reference evidence="6" key="1">
    <citation type="submission" date="2023-03" db="EMBL/GenBank/DDBJ databases">
        <title>Massive genome expansion in bonnet fungi (Mycena s.s.) driven by repeated elements and novel gene families across ecological guilds.</title>
        <authorList>
            <consortium name="Lawrence Berkeley National Laboratory"/>
            <person name="Harder C.B."/>
            <person name="Miyauchi S."/>
            <person name="Viragh M."/>
            <person name="Kuo A."/>
            <person name="Thoen E."/>
            <person name="Andreopoulos B."/>
            <person name="Lu D."/>
            <person name="Skrede I."/>
            <person name="Drula E."/>
            <person name="Henrissat B."/>
            <person name="Morin E."/>
            <person name="Kohler A."/>
            <person name="Barry K."/>
            <person name="LaButti K."/>
            <person name="Morin E."/>
            <person name="Salamov A."/>
            <person name="Lipzen A."/>
            <person name="Mereny Z."/>
            <person name="Hegedus B."/>
            <person name="Baldrian P."/>
            <person name="Stursova M."/>
            <person name="Weitz H."/>
            <person name="Taylor A."/>
            <person name="Grigoriev I.V."/>
            <person name="Nagy L.G."/>
            <person name="Martin F."/>
            <person name="Kauserud H."/>
        </authorList>
    </citation>
    <scope>NUCLEOTIDE SEQUENCE</scope>
    <source>
        <strain evidence="6">CBHHK188m</strain>
    </source>
</reference>
<keyword evidence="4" id="KW-0503">Monooxygenase</keyword>
<keyword evidence="2" id="KW-0274">FAD</keyword>
<feature type="domain" description="FAD-binding" evidence="5">
    <location>
        <begin position="28"/>
        <end position="231"/>
    </location>
</feature>
<keyword evidence="1" id="KW-0285">Flavoprotein</keyword>
<dbReference type="AlphaFoldDB" id="A0AAD7JGQ2"/>
<dbReference type="SUPFAM" id="SSF51905">
    <property type="entry name" value="FAD/NAD(P)-binding domain"/>
    <property type="match status" value="1"/>
</dbReference>
<dbReference type="InterPro" id="IPR002938">
    <property type="entry name" value="FAD-bd"/>
</dbReference>